<comment type="subcellular location">
    <subcellularLocation>
        <location evidence="2">Cell inner membrane</location>
        <topology evidence="2">Multi-pass membrane protein</topology>
    </subcellularLocation>
</comment>
<feature type="transmembrane region" description="Helical" evidence="13">
    <location>
        <begin position="159"/>
        <end position="182"/>
    </location>
</feature>
<comment type="function">
    <text evidence="1 12">Required for the export of heme to the periplasm for the biogenesis of c-type cytochromes.</text>
</comment>
<dbReference type="InterPro" id="IPR003544">
    <property type="entry name" value="Cyt_c_biogenesis_CcmB"/>
</dbReference>
<dbReference type="OrthoDB" id="9812915at2"/>
<comment type="caution">
    <text evidence="14">The sequence shown here is derived from an EMBL/GenBank/DDBJ whole genome shotgun (WGS) entry which is preliminary data.</text>
</comment>
<keyword evidence="15" id="KW-1185">Reference proteome</keyword>
<dbReference type="GO" id="GO:1903607">
    <property type="term" value="P:cytochrome c biosynthetic process"/>
    <property type="evidence" value="ECO:0007669"/>
    <property type="project" value="TreeGrafter"/>
</dbReference>
<evidence type="ECO:0000256" key="2">
    <source>
        <dbReference type="ARBA" id="ARBA00004429"/>
    </source>
</evidence>
<dbReference type="GO" id="GO:0017004">
    <property type="term" value="P:cytochrome complex assembly"/>
    <property type="evidence" value="ECO:0007669"/>
    <property type="project" value="UniProtKB-KW"/>
</dbReference>
<evidence type="ECO:0000256" key="13">
    <source>
        <dbReference type="SAM" id="Phobius"/>
    </source>
</evidence>
<dbReference type="PANTHER" id="PTHR30070">
    <property type="entry name" value="HEME EXPORTER PROTEIN B"/>
    <property type="match status" value="1"/>
</dbReference>
<feature type="transmembrane region" description="Helical" evidence="13">
    <location>
        <begin position="126"/>
        <end position="152"/>
    </location>
</feature>
<keyword evidence="9 12" id="KW-0201">Cytochrome c-type biogenesis</keyword>
<evidence type="ECO:0000256" key="5">
    <source>
        <dbReference type="ARBA" id="ARBA00022448"/>
    </source>
</evidence>
<dbReference type="InterPro" id="IPR026031">
    <property type="entry name" value="Cyt_c_CcmB_bac"/>
</dbReference>
<feature type="transmembrane region" description="Helical" evidence="13">
    <location>
        <begin position="46"/>
        <end position="67"/>
    </location>
</feature>
<keyword evidence="11 12" id="KW-0472">Membrane</keyword>
<comment type="similarity">
    <text evidence="3 12">Belongs to the CcmB/CycW/HelB family.</text>
</comment>
<keyword evidence="7 12" id="KW-0997">Cell inner membrane</keyword>
<evidence type="ECO:0000256" key="8">
    <source>
        <dbReference type="ARBA" id="ARBA00022692"/>
    </source>
</evidence>
<dbReference type="PIRSF" id="PIRSF002764">
    <property type="entry name" value="CcmB"/>
    <property type="match status" value="1"/>
</dbReference>
<feature type="transmembrane region" description="Helical" evidence="13">
    <location>
        <begin position="188"/>
        <end position="211"/>
    </location>
</feature>
<dbReference type="RefSeq" id="WP_160681223.1">
    <property type="nucleotide sequence ID" value="NZ_WTYW01000001.1"/>
</dbReference>
<evidence type="ECO:0000256" key="4">
    <source>
        <dbReference type="ARBA" id="ARBA00016452"/>
    </source>
</evidence>
<proteinExistence type="inferred from homology"/>
<sequence>MILQLLKRDLRNLGPGGRGGGSTLPILFFLAVAILVPFAIGPDRAMLARTGGGVIWIAALLASLLPLERLVDRDVEKGFFDQFSVRGISEEVVMAVRLLAHWLSFAPLLLVACLPAAALLDLDRSQLLIVLLGLVAGTPGLAAVGLMIAALTSGLRGNAALTGVLALPLSLPVMIFGAGSLARNDFSGIAIAGAVSLVLCALAPFLSAAALRTARNG</sequence>
<keyword evidence="10 13" id="KW-1133">Transmembrane helix</keyword>
<reference evidence="14 15" key="1">
    <citation type="submission" date="2019-12" db="EMBL/GenBank/DDBJ databases">
        <title>Genomic-based taxomic classification of the family Erythrobacteraceae.</title>
        <authorList>
            <person name="Xu L."/>
        </authorList>
    </citation>
    <scope>NUCLEOTIDE SEQUENCE [LARGE SCALE GENOMIC DNA]</scope>
    <source>
        <strain evidence="14 15">MCCC 1A09962</strain>
    </source>
</reference>
<evidence type="ECO:0000256" key="9">
    <source>
        <dbReference type="ARBA" id="ARBA00022748"/>
    </source>
</evidence>
<accession>A0A844ZC18</accession>
<dbReference type="GO" id="GO:0005886">
    <property type="term" value="C:plasma membrane"/>
    <property type="evidence" value="ECO:0007669"/>
    <property type="project" value="UniProtKB-SubCell"/>
</dbReference>
<evidence type="ECO:0000313" key="14">
    <source>
        <dbReference type="EMBL" id="MXO84683.1"/>
    </source>
</evidence>
<evidence type="ECO:0000256" key="6">
    <source>
        <dbReference type="ARBA" id="ARBA00022475"/>
    </source>
</evidence>
<dbReference type="EMBL" id="WTYW01000001">
    <property type="protein sequence ID" value="MXO84683.1"/>
    <property type="molecule type" value="Genomic_DNA"/>
</dbReference>
<dbReference type="PANTHER" id="PTHR30070:SF1">
    <property type="entry name" value="CYTOCHROME C BIOGENESIS B-RELATED"/>
    <property type="match status" value="1"/>
</dbReference>
<feature type="transmembrane region" description="Helical" evidence="13">
    <location>
        <begin position="21"/>
        <end position="40"/>
    </location>
</feature>
<evidence type="ECO:0000256" key="1">
    <source>
        <dbReference type="ARBA" id="ARBA00002442"/>
    </source>
</evidence>
<feature type="transmembrane region" description="Helical" evidence="13">
    <location>
        <begin position="98"/>
        <end position="120"/>
    </location>
</feature>
<evidence type="ECO:0000256" key="11">
    <source>
        <dbReference type="ARBA" id="ARBA00023136"/>
    </source>
</evidence>
<gene>
    <name evidence="14" type="ORF">GRI38_01365</name>
</gene>
<dbReference type="Proteomes" id="UP000433104">
    <property type="component" value="Unassembled WGS sequence"/>
</dbReference>
<protein>
    <recommendedName>
        <fullName evidence="4 12">Heme exporter protein B</fullName>
    </recommendedName>
</protein>
<evidence type="ECO:0000256" key="12">
    <source>
        <dbReference type="PIRNR" id="PIRNR002764"/>
    </source>
</evidence>
<dbReference type="PRINTS" id="PR01414">
    <property type="entry name" value="CCMBBIOGNSIS"/>
</dbReference>
<keyword evidence="6 12" id="KW-1003">Cell membrane</keyword>
<dbReference type="Pfam" id="PF03379">
    <property type="entry name" value="CcmB"/>
    <property type="match status" value="1"/>
</dbReference>
<keyword evidence="8 13" id="KW-0812">Transmembrane</keyword>
<keyword evidence="5 12" id="KW-0813">Transport</keyword>
<organism evidence="14 15">
    <name type="scientific">Parapontixanthobacter aurantiacus</name>
    <dbReference type="NCBI Taxonomy" id="1463599"/>
    <lineage>
        <taxon>Bacteria</taxon>
        <taxon>Pseudomonadati</taxon>
        <taxon>Pseudomonadota</taxon>
        <taxon>Alphaproteobacteria</taxon>
        <taxon>Sphingomonadales</taxon>
        <taxon>Erythrobacteraceae</taxon>
        <taxon>Parapontixanthobacter</taxon>
    </lineage>
</organism>
<name>A0A844ZC18_9SPHN</name>
<dbReference type="AlphaFoldDB" id="A0A844ZC18"/>
<dbReference type="GO" id="GO:0015232">
    <property type="term" value="F:heme transmembrane transporter activity"/>
    <property type="evidence" value="ECO:0007669"/>
    <property type="project" value="InterPro"/>
</dbReference>
<evidence type="ECO:0000256" key="3">
    <source>
        <dbReference type="ARBA" id="ARBA00010544"/>
    </source>
</evidence>
<evidence type="ECO:0000313" key="15">
    <source>
        <dbReference type="Proteomes" id="UP000433104"/>
    </source>
</evidence>
<evidence type="ECO:0000256" key="7">
    <source>
        <dbReference type="ARBA" id="ARBA00022519"/>
    </source>
</evidence>
<evidence type="ECO:0000256" key="10">
    <source>
        <dbReference type="ARBA" id="ARBA00022989"/>
    </source>
</evidence>